<sequence>MDACIVLASLVVAVVSSSWCVLALLEPHQRGLFVCKAFGPARIPLAGKRGLAWKCASWLLDGRYEWTVDPFLAASSHPLEEATTTQQKMKEIKSDGGDWLFPHACGSLFTSMKPMYFRHLLLDMVTNMVVGILAAIPAIVAAVTNADNDPLPVRNACNGALHASTAVQLLFAVVYVTERPVAVRSELISGASMACLGCLGALNALLASVQATSLASAAIDDWGNGLQSLQLVVSAVAIIFAAVECLASMVVFGRRRSVQTASFVAAKEESGINFPSSSQRDDGAALNSSVHDLSFARDHRIKKKKI</sequence>
<dbReference type="AlphaFoldDB" id="A0A0S4JL64"/>
<feature type="transmembrane region" description="Helical" evidence="1">
    <location>
        <begin position="120"/>
        <end position="140"/>
    </location>
</feature>
<name>A0A0S4JL64_BODSA</name>
<accession>A0A0S4JL64</accession>
<evidence type="ECO:0000313" key="3">
    <source>
        <dbReference type="Proteomes" id="UP000051952"/>
    </source>
</evidence>
<dbReference type="Proteomes" id="UP000051952">
    <property type="component" value="Unassembled WGS sequence"/>
</dbReference>
<evidence type="ECO:0000313" key="2">
    <source>
        <dbReference type="EMBL" id="CUG90154.1"/>
    </source>
</evidence>
<keyword evidence="3" id="KW-1185">Reference proteome</keyword>
<feature type="transmembrane region" description="Helical" evidence="1">
    <location>
        <begin position="229"/>
        <end position="252"/>
    </location>
</feature>
<feature type="transmembrane region" description="Helical" evidence="1">
    <location>
        <begin position="6"/>
        <end position="25"/>
    </location>
</feature>
<evidence type="ECO:0000256" key="1">
    <source>
        <dbReference type="SAM" id="Phobius"/>
    </source>
</evidence>
<gene>
    <name evidence="2" type="ORF">BSAL_25270</name>
</gene>
<reference evidence="3" key="1">
    <citation type="submission" date="2015-09" db="EMBL/GenBank/DDBJ databases">
        <authorList>
            <consortium name="Pathogen Informatics"/>
        </authorList>
    </citation>
    <scope>NUCLEOTIDE SEQUENCE [LARGE SCALE GENOMIC DNA]</scope>
    <source>
        <strain evidence="3">Lake Konstanz</strain>
    </source>
</reference>
<keyword evidence="1" id="KW-0472">Membrane</keyword>
<organism evidence="2 3">
    <name type="scientific">Bodo saltans</name>
    <name type="common">Flagellated protozoan</name>
    <dbReference type="NCBI Taxonomy" id="75058"/>
    <lineage>
        <taxon>Eukaryota</taxon>
        <taxon>Discoba</taxon>
        <taxon>Euglenozoa</taxon>
        <taxon>Kinetoplastea</taxon>
        <taxon>Metakinetoplastina</taxon>
        <taxon>Eubodonida</taxon>
        <taxon>Bodonidae</taxon>
        <taxon>Bodo</taxon>
    </lineage>
</organism>
<feature type="transmembrane region" description="Helical" evidence="1">
    <location>
        <begin position="160"/>
        <end position="176"/>
    </location>
</feature>
<keyword evidence="1" id="KW-0812">Transmembrane</keyword>
<feature type="transmembrane region" description="Helical" evidence="1">
    <location>
        <begin position="188"/>
        <end position="209"/>
    </location>
</feature>
<keyword evidence="1" id="KW-1133">Transmembrane helix</keyword>
<dbReference type="EMBL" id="CYKH01001796">
    <property type="protein sequence ID" value="CUG90154.1"/>
    <property type="molecule type" value="Genomic_DNA"/>
</dbReference>
<protein>
    <submittedName>
        <fullName evidence="2">Membrane-associated protein, putative</fullName>
    </submittedName>
</protein>
<dbReference type="VEuPathDB" id="TriTrypDB:BSAL_25270"/>
<proteinExistence type="predicted"/>